<evidence type="ECO:0000313" key="3">
    <source>
        <dbReference type="EMBL" id="NUB45486.1"/>
    </source>
</evidence>
<dbReference type="Gene3D" id="2.40.128.520">
    <property type="match status" value="1"/>
</dbReference>
<dbReference type="Pfam" id="PF09917">
    <property type="entry name" value="DUF2147"/>
    <property type="match status" value="1"/>
</dbReference>
<dbReference type="EMBL" id="WHUT02000008">
    <property type="protein sequence ID" value="NUB45486.1"/>
    <property type="molecule type" value="Genomic_DNA"/>
</dbReference>
<evidence type="ECO:0000259" key="2">
    <source>
        <dbReference type="Pfam" id="PF09917"/>
    </source>
</evidence>
<dbReference type="RefSeq" id="WP_152827106.1">
    <property type="nucleotide sequence ID" value="NZ_WHUT02000008.1"/>
</dbReference>
<proteinExistence type="predicted"/>
<gene>
    <name evidence="3" type="ORF">GEU84_013895</name>
</gene>
<protein>
    <submittedName>
        <fullName evidence="3">DUF2147 domain-containing protein</fullName>
    </submittedName>
</protein>
<dbReference type="PANTHER" id="PTHR36919">
    <property type="entry name" value="BLR1215 PROTEIN"/>
    <property type="match status" value="1"/>
</dbReference>
<dbReference type="InterPro" id="IPR019223">
    <property type="entry name" value="DUF2147"/>
</dbReference>
<feature type="chain" id="PRO_5036453803" evidence="1">
    <location>
        <begin position="26"/>
        <end position="151"/>
    </location>
</feature>
<dbReference type="AlphaFoldDB" id="A0A8X8KQ18"/>
<feature type="domain" description="DUF2147" evidence="2">
    <location>
        <begin position="32"/>
        <end position="148"/>
    </location>
</feature>
<keyword evidence="1" id="KW-0732">Signal</keyword>
<accession>A0A8X8KQ18</accession>
<feature type="signal peptide" evidence="1">
    <location>
        <begin position="1"/>
        <end position="25"/>
    </location>
</feature>
<evidence type="ECO:0000256" key="1">
    <source>
        <dbReference type="SAM" id="SignalP"/>
    </source>
</evidence>
<reference evidence="3" key="1">
    <citation type="submission" date="2020-05" db="EMBL/GenBank/DDBJ databases">
        <title>Fertoebacter nigrum gen. nov., sp. nov., a new member of the family Rhodobacteraceae.</title>
        <authorList>
            <person name="Szuroczki S."/>
            <person name="Abbaszade G."/>
            <person name="Buni D."/>
            <person name="Schumann P."/>
            <person name="Toth E."/>
        </authorList>
    </citation>
    <scope>NUCLEOTIDE SEQUENCE</scope>
    <source>
        <strain evidence="3">RG-N-1a</strain>
    </source>
</reference>
<dbReference type="PANTHER" id="PTHR36919:SF2">
    <property type="entry name" value="BLL6627 PROTEIN"/>
    <property type="match status" value="1"/>
</dbReference>
<organism evidence="3 4">
    <name type="scientific">Fertoeibacter niger</name>
    <dbReference type="NCBI Taxonomy" id="2656921"/>
    <lineage>
        <taxon>Bacteria</taxon>
        <taxon>Pseudomonadati</taxon>
        <taxon>Pseudomonadota</taxon>
        <taxon>Alphaproteobacteria</taxon>
        <taxon>Rhodobacterales</taxon>
        <taxon>Paracoccaceae</taxon>
        <taxon>Fertoeibacter</taxon>
    </lineage>
</organism>
<sequence length="151" mass="16311">MLKPIRTRLAIAALTAALLPTAALAQTDAILGTWQTTDGNLVIEVYDAGQSYAARMLHGALVVEADGTTFKKDTMNPDPALRSRSLEGIDFVSGLTWDSSDNRWEDGRIYQAATGQTASARVTIEGDTLNLRAYRGTPLAGRTIAFQRRAN</sequence>
<keyword evidence="4" id="KW-1185">Reference proteome</keyword>
<name>A0A8X8KQ18_9RHOB</name>
<comment type="caution">
    <text evidence="3">The sequence shown here is derived from an EMBL/GenBank/DDBJ whole genome shotgun (WGS) entry which is preliminary data.</text>
</comment>
<dbReference type="Proteomes" id="UP000484076">
    <property type="component" value="Unassembled WGS sequence"/>
</dbReference>
<evidence type="ECO:0000313" key="4">
    <source>
        <dbReference type="Proteomes" id="UP000484076"/>
    </source>
</evidence>